<keyword evidence="3" id="KW-1185">Reference proteome</keyword>
<protein>
    <submittedName>
        <fullName evidence="2">dTDP-4-dehydrorhamnose reductase</fullName>
    </submittedName>
</protein>
<dbReference type="KEGG" id="nkr:NKOR_00430"/>
<dbReference type="EMBL" id="CP003842">
    <property type="protein sequence ID" value="AFS80008.1"/>
    <property type="molecule type" value="Genomic_DNA"/>
</dbReference>
<dbReference type="Gene3D" id="3.40.50.720">
    <property type="entry name" value="NAD(P)-binding Rossmann-like Domain"/>
    <property type="match status" value="1"/>
</dbReference>
<accession>K0B1X2</accession>
<dbReference type="InterPro" id="IPR005913">
    <property type="entry name" value="dTDP_dehydrorham_reduct"/>
</dbReference>
<dbReference type="PANTHER" id="PTHR10491:SF4">
    <property type="entry name" value="METHIONINE ADENOSYLTRANSFERASE 2 SUBUNIT BETA"/>
    <property type="match status" value="1"/>
</dbReference>
<dbReference type="RefSeq" id="WP_014962399.1">
    <property type="nucleotide sequence ID" value="NC_018655.1"/>
</dbReference>
<dbReference type="CDD" id="cd05254">
    <property type="entry name" value="dTDP_HR_like_SDR_e"/>
    <property type="match status" value="1"/>
</dbReference>
<evidence type="ECO:0000259" key="1">
    <source>
        <dbReference type="Pfam" id="PF04321"/>
    </source>
</evidence>
<dbReference type="InterPro" id="IPR036291">
    <property type="entry name" value="NAD(P)-bd_dom_sf"/>
</dbReference>
<dbReference type="InterPro" id="IPR029903">
    <property type="entry name" value="RmlD-like-bd"/>
</dbReference>
<evidence type="ECO:0000313" key="3">
    <source>
        <dbReference type="Proteomes" id="UP000006101"/>
    </source>
</evidence>
<dbReference type="PANTHER" id="PTHR10491">
    <property type="entry name" value="DTDP-4-DEHYDRORHAMNOSE REDUCTASE"/>
    <property type="match status" value="1"/>
</dbReference>
<dbReference type="PATRIC" id="fig|1229908.8.peg.90"/>
<dbReference type="GeneID" id="13725539"/>
<proteinExistence type="predicted"/>
<sequence>MKKGNINRPKLLILGGTGLVGSTLASYAQKIFDIHLTYCTNLPLSTLSSTKISLPDELSKLENLIVQYDPDVIVHTVSHPSVDWCQENRDLANFLHVNLTENIAKFASKINSTLIYLSTDWVFDGTRNNKYTENDSTNPINHYGVTKLLAEKIVLDYPQNVVLRPAVIYGWHKKSRFTNWIIDTLKEKKYVDPHVDQYATPTLVDDLALAIIKIIENKSSGLFHSTGKSCVNRFEFATQIAEIFNLDTNLIKPVTQSEKPQKAPRPNRTCLDSSKLENLINFNFHDITSGIEFIFEQSQKSNYE</sequence>
<dbReference type="Pfam" id="PF04321">
    <property type="entry name" value="RmlD_sub_bind"/>
    <property type="match status" value="1"/>
</dbReference>
<gene>
    <name evidence="2" type="ORF">NKOR_00430</name>
</gene>
<dbReference type="HOGENOM" id="CLU_045518_2_1_2"/>
<name>K0B1X2_9ARCH</name>
<dbReference type="Proteomes" id="UP000006101">
    <property type="component" value="Chromosome"/>
</dbReference>
<dbReference type="SUPFAM" id="SSF51735">
    <property type="entry name" value="NAD(P)-binding Rossmann-fold domains"/>
    <property type="match status" value="1"/>
</dbReference>
<reference evidence="2 3" key="1">
    <citation type="journal article" date="2012" name="J. Bacteriol.">
        <title>Draft Genome Sequence of an Ammonia-Oxidizing Archaeon, "Candidatus Nitrosopumilus koreensis" AR1, from Marine Sediment.</title>
        <authorList>
            <person name="Park S.J."/>
            <person name="Kim J.G."/>
            <person name="Jung M.Y."/>
            <person name="Kim S.J."/>
            <person name="Cha I.T."/>
            <person name="Kwon K."/>
            <person name="Lee J.H."/>
            <person name="Rhee S.K."/>
        </authorList>
    </citation>
    <scope>NUCLEOTIDE SEQUENCE [LARGE SCALE GENOMIC DNA]</scope>
    <source>
        <strain evidence="2 3">AR1</strain>
    </source>
</reference>
<evidence type="ECO:0000313" key="2">
    <source>
        <dbReference type="EMBL" id="AFS80008.1"/>
    </source>
</evidence>
<dbReference type="AlphaFoldDB" id="K0B1X2"/>
<feature type="domain" description="RmlD-like substrate binding" evidence="1">
    <location>
        <begin position="10"/>
        <end position="296"/>
    </location>
</feature>
<organism evidence="2 3">
    <name type="scientific">Candidatus Nitrosopumilus koreensis AR1</name>
    <dbReference type="NCBI Taxonomy" id="1229908"/>
    <lineage>
        <taxon>Archaea</taxon>
        <taxon>Nitrososphaerota</taxon>
        <taxon>Nitrososphaeria</taxon>
        <taxon>Nitrosopumilales</taxon>
        <taxon>Nitrosopumilaceae</taxon>
        <taxon>Nitrosopumilus</taxon>
    </lineage>
</organism>
<dbReference type="STRING" id="1229908.NKOR_00430"/>